<dbReference type="PIRSF" id="PIRSF015601">
    <property type="entry name" value="MTase_slr0722"/>
    <property type="match status" value="1"/>
</dbReference>
<dbReference type="EMBL" id="CP016773">
    <property type="protein sequence ID" value="ASY15695.1"/>
    <property type="molecule type" value="Genomic_DNA"/>
</dbReference>
<dbReference type="NCBIfam" id="TIGR00046">
    <property type="entry name" value="RsmE family RNA methyltransferase"/>
    <property type="match status" value="1"/>
</dbReference>
<comment type="similarity">
    <text evidence="2 12">Belongs to the RNA methyltransferase RsmE family.</text>
</comment>
<proteinExistence type="inferred from homology"/>
<protein>
    <recommendedName>
        <fullName evidence="4 12">Ribosomal RNA small subunit methyltransferase E</fullName>
        <ecNumber evidence="3 12">2.1.1.193</ecNumber>
    </recommendedName>
</protein>
<keyword evidence="16" id="KW-1185">Reference proteome</keyword>
<organism evidence="15 16">
    <name type="scientific">Candidatus Planktophila sulfonica</name>
    <dbReference type="NCBI Taxonomy" id="1884904"/>
    <lineage>
        <taxon>Bacteria</taxon>
        <taxon>Bacillati</taxon>
        <taxon>Actinomycetota</taxon>
        <taxon>Actinomycetes</taxon>
        <taxon>Candidatus Nanopelagicales</taxon>
        <taxon>Candidatus Nanopelagicaceae</taxon>
        <taxon>Candidatus Planktophila</taxon>
    </lineage>
</organism>
<dbReference type="GO" id="GO:0070475">
    <property type="term" value="P:rRNA base methylation"/>
    <property type="evidence" value="ECO:0007669"/>
    <property type="project" value="TreeGrafter"/>
</dbReference>
<dbReference type="InterPro" id="IPR046886">
    <property type="entry name" value="RsmE_MTase_dom"/>
</dbReference>
<dbReference type="Proteomes" id="UP000217215">
    <property type="component" value="Chromosome"/>
</dbReference>
<dbReference type="InterPro" id="IPR029026">
    <property type="entry name" value="tRNA_m1G_MTases_N"/>
</dbReference>
<evidence type="ECO:0000313" key="16">
    <source>
        <dbReference type="Proteomes" id="UP000217215"/>
    </source>
</evidence>
<dbReference type="InterPro" id="IPR029028">
    <property type="entry name" value="Alpha/beta_knot_MTases"/>
</dbReference>
<evidence type="ECO:0000256" key="1">
    <source>
        <dbReference type="ARBA" id="ARBA00004496"/>
    </source>
</evidence>
<evidence type="ECO:0000256" key="4">
    <source>
        <dbReference type="ARBA" id="ARBA00013673"/>
    </source>
</evidence>
<dbReference type="GO" id="GO:0005737">
    <property type="term" value="C:cytoplasm"/>
    <property type="evidence" value="ECO:0007669"/>
    <property type="project" value="UniProtKB-SubCell"/>
</dbReference>
<evidence type="ECO:0000259" key="13">
    <source>
        <dbReference type="Pfam" id="PF04452"/>
    </source>
</evidence>
<evidence type="ECO:0000256" key="2">
    <source>
        <dbReference type="ARBA" id="ARBA00005528"/>
    </source>
</evidence>
<comment type="subcellular location">
    <subcellularLocation>
        <location evidence="1 12">Cytoplasm</location>
    </subcellularLocation>
</comment>
<evidence type="ECO:0000256" key="5">
    <source>
        <dbReference type="ARBA" id="ARBA00022490"/>
    </source>
</evidence>
<evidence type="ECO:0000313" key="15">
    <source>
        <dbReference type="EMBL" id="ASY15695.1"/>
    </source>
</evidence>
<dbReference type="KEGG" id="psuf:A1sIA56_02000"/>
<evidence type="ECO:0000256" key="9">
    <source>
        <dbReference type="ARBA" id="ARBA00022691"/>
    </source>
</evidence>
<feature type="domain" description="Ribosomal RNA small subunit methyltransferase E methyltransferase" evidence="13">
    <location>
        <begin position="76"/>
        <end position="231"/>
    </location>
</feature>
<dbReference type="Pfam" id="PF04452">
    <property type="entry name" value="Methyltrans_RNA"/>
    <property type="match status" value="1"/>
</dbReference>
<evidence type="ECO:0000259" key="14">
    <source>
        <dbReference type="Pfam" id="PF20260"/>
    </source>
</evidence>
<dbReference type="GO" id="GO:0070042">
    <property type="term" value="F:rRNA (uridine-N3-)-methyltransferase activity"/>
    <property type="evidence" value="ECO:0007669"/>
    <property type="project" value="TreeGrafter"/>
</dbReference>
<dbReference type="InterPro" id="IPR046887">
    <property type="entry name" value="RsmE_PUA-like"/>
</dbReference>
<dbReference type="PANTHER" id="PTHR30027">
    <property type="entry name" value="RIBOSOMAL RNA SMALL SUBUNIT METHYLTRANSFERASE E"/>
    <property type="match status" value="1"/>
</dbReference>
<dbReference type="SUPFAM" id="SSF88697">
    <property type="entry name" value="PUA domain-like"/>
    <property type="match status" value="1"/>
</dbReference>
<keyword evidence="8 12" id="KW-0808">Transferase</keyword>
<feature type="domain" description="Ribosomal RNA small subunit methyltransferase E PUA-like" evidence="14">
    <location>
        <begin position="20"/>
        <end position="67"/>
    </location>
</feature>
<gene>
    <name evidence="15" type="ORF">A1sIA56_02000</name>
</gene>
<evidence type="ECO:0000256" key="7">
    <source>
        <dbReference type="ARBA" id="ARBA00022603"/>
    </source>
</evidence>
<comment type="catalytic activity">
    <reaction evidence="11 12">
        <text>uridine(1498) in 16S rRNA + S-adenosyl-L-methionine = N(3)-methyluridine(1498) in 16S rRNA + S-adenosyl-L-homocysteine + H(+)</text>
        <dbReference type="Rhea" id="RHEA:42920"/>
        <dbReference type="Rhea" id="RHEA-COMP:10283"/>
        <dbReference type="Rhea" id="RHEA-COMP:10284"/>
        <dbReference type="ChEBI" id="CHEBI:15378"/>
        <dbReference type="ChEBI" id="CHEBI:57856"/>
        <dbReference type="ChEBI" id="CHEBI:59789"/>
        <dbReference type="ChEBI" id="CHEBI:65315"/>
        <dbReference type="ChEBI" id="CHEBI:74502"/>
        <dbReference type="EC" id="2.1.1.193"/>
    </reaction>
</comment>
<evidence type="ECO:0000256" key="11">
    <source>
        <dbReference type="ARBA" id="ARBA00047944"/>
    </source>
</evidence>
<dbReference type="NCBIfam" id="NF008693">
    <property type="entry name" value="PRK11713.2-3"/>
    <property type="match status" value="1"/>
</dbReference>
<dbReference type="InterPro" id="IPR006700">
    <property type="entry name" value="RsmE"/>
</dbReference>
<dbReference type="SUPFAM" id="SSF75217">
    <property type="entry name" value="alpha/beta knot"/>
    <property type="match status" value="1"/>
</dbReference>
<evidence type="ECO:0000256" key="6">
    <source>
        <dbReference type="ARBA" id="ARBA00022552"/>
    </source>
</evidence>
<dbReference type="AlphaFoldDB" id="A0A249KG50"/>
<name>A0A249KG50_9ACTN</name>
<accession>A0A249KG50</accession>
<evidence type="ECO:0000256" key="3">
    <source>
        <dbReference type="ARBA" id="ARBA00012328"/>
    </source>
</evidence>
<evidence type="ECO:0000256" key="12">
    <source>
        <dbReference type="PIRNR" id="PIRNR015601"/>
    </source>
</evidence>
<evidence type="ECO:0000256" key="10">
    <source>
        <dbReference type="ARBA" id="ARBA00025699"/>
    </source>
</evidence>
<dbReference type="Pfam" id="PF20260">
    <property type="entry name" value="PUA_4"/>
    <property type="match status" value="1"/>
</dbReference>
<reference evidence="15 16" key="1">
    <citation type="submission" date="2016-07" db="EMBL/GenBank/DDBJ databases">
        <title>High microdiversification within the ubiquitous acI lineage of Actinobacteria.</title>
        <authorList>
            <person name="Neuenschwander S.M."/>
            <person name="Salcher M."/>
            <person name="Ghai R."/>
            <person name="Pernthaler J."/>
        </authorList>
    </citation>
    <scope>NUCLEOTIDE SEQUENCE [LARGE SCALE GENOMIC DNA]</scope>
    <source>
        <strain evidence="15">MMS-IA-56</strain>
    </source>
</reference>
<dbReference type="Gene3D" id="3.40.1280.10">
    <property type="match status" value="1"/>
</dbReference>
<dbReference type="PANTHER" id="PTHR30027:SF3">
    <property type="entry name" value="16S RRNA (URACIL(1498)-N(3))-METHYLTRANSFERASE"/>
    <property type="match status" value="1"/>
</dbReference>
<keyword evidence="5 12" id="KW-0963">Cytoplasm</keyword>
<keyword evidence="9 12" id="KW-0949">S-adenosyl-L-methionine</keyword>
<keyword evidence="6 12" id="KW-0698">rRNA processing</keyword>
<keyword evidence="7 12" id="KW-0489">Methyltransferase</keyword>
<evidence type="ECO:0000256" key="8">
    <source>
        <dbReference type="ARBA" id="ARBA00022679"/>
    </source>
</evidence>
<sequence>MLTLFFVEDLPTTVGATYEFDNEDANHAIRVLRMSTGTIFNLSDGNGSWAQVQVLTVAKKSMQVKVLETGRQDPLDTHFTVIQAIPKGDRIKESIEMCTEGGADRIVMWKAARSIGKSDDKIEKLQTTAREASKQSRRFRIPEVIGVAATNAVVDQIAQADLAIVFHESATMKVSELVVPGCKKVAIIIGPEGGLTEDEIDTFAAAGAKVALMGRPVLRSAHAGLAALSAVNTALSVW</sequence>
<dbReference type="CDD" id="cd18084">
    <property type="entry name" value="RsmE-like"/>
    <property type="match status" value="1"/>
</dbReference>
<comment type="function">
    <text evidence="10 12">Specifically methylates the N3 position of the uracil ring of uridine 1498 (m3U1498) in 16S rRNA. Acts on the fully assembled 30S ribosomal subunit.</text>
</comment>
<dbReference type="InterPro" id="IPR015947">
    <property type="entry name" value="PUA-like_sf"/>
</dbReference>
<dbReference type="RefSeq" id="WP_095673290.1">
    <property type="nucleotide sequence ID" value="NZ_CP016773.1"/>
</dbReference>
<dbReference type="EC" id="2.1.1.193" evidence="3 12"/>
<dbReference type="OrthoDB" id="9808126at2"/>